<comment type="caution">
    <text evidence="1">The sequence shown here is derived from an EMBL/GenBank/DDBJ whole genome shotgun (WGS) entry which is preliminary data.</text>
</comment>
<proteinExistence type="predicted"/>
<protein>
    <recommendedName>
        <fullName evidence="3">DUF4911 domain-containing protein</fullName>
    </recommendedName>
</protein>
<organism evidence="1 2">
    <name type="scientific">Ruthenibacterium lactatiformans</name>
    <dbReference type="NCBI Taxonomy" id="1550024"/>
    <lineage>
        <taxon>Bacteria</taxon>
        <taxon>Bacillati</taxon>
        <taxon>Bacillota</taxon>
        <taxon>Clostridia</taxon>
        <taxon>Eubacteriales</taxon>
        <taxon>Oscillospiraceae</taxon>
        <taxon>Ruthenibacterium</taxon>
    </lineage>
</organism>
<dbReference type="GeneID" id="42857521"/>
<evidence type="ECO:0000313" key="2">
    <source>
        <dbReference type="Proteomes" id="UP000032483"/>
    </source>
</evidence>
<reference evidence="1" key="1">
    <citation type="submission" date="2015-02" db="EMBL/GenBank/DDBJ databases">
        <title>A novel member of the family Ruminococcaceae isolated from human feces.</title>
        <authorList>
            <person name="Shkoporov A.N."/>
            <person name="Chaplin A.V."/>
            <person name="Motuzova O.V."/>
            <person name="Kafarskaia L.I."/>
            <person name="Khokhlova E.V."/>
            <person name="Efimov B.A."/>
        </authorList>
    </citation>
    <scope>NUCLEOTIDE SEQUENCE [LARGE SCALE GENOMIC DNA]</scope>
    <source>
        <strain evidence="1">585-1</strain>
    </source>
</reference>
<dbReference type="EMBL" id="JXXK01000020">
    <property type="protein sequence ID" value="KJF39267.1"/>
    <property type="molecule type" value="Genomic_DNA"/>
</dbReference>
<dbReference type="Proteomes" id="UP000032483">
    <property type="component" value="Unassembled WGS sequence"/>
</dbReference>
<keyword evidence="2" id="KW-1185">Reference proteome</keyword>
<dbReference type="AlphaFoldDB" id="A0A0D8IX77"/>
<sequence>MNILFSSKEYDFHTLIKVAEIAGLAGVVSFHQAGDDYLVTFPDVEKTEEIVKDYRARLRDLENNIWSH</sequence>
<name>A0A0D8IX77_9FIRM</name>
<accession>A0A0D8IX77</accession>
<evidence type="ECO:0000313" key="1">
    <source>
        <dbReference type="EMBL" id="KJF39267.1"/>
    </source>
</evidence>
<gene>
    <name evidence="1" type="ORF">TQ39_13160</name>
</gene>
<evidence type="ECO:0008006" key="3">
    <source>
        <dbReference type="Google" id="ProtNLM"/>
    </source>
</evidence>
<dbReference type="RefSeq" id="WP_050005842.1">
    <property type="nucleotide sequence ID" value="NZ_JXXK01000020.1"/>
</dbReference>